<evidence type="ECO:0000313" key="2">
    <source>
        <dbReference type="Proteomes" id="UP000659697"/>
    </source>
</evidence>
<keyword evidence="2" id="KW-1185">Reference proteome</keyword>
<dbReference type="EMBL" id="BNAO01000001">
    <property type="protein sequence ID" value="GHG59391.1"/>
    <property type="molecule type" value="Genomic_DNA"/>
</dbReference>
<dbReference type="SUPFAM" id="SSF55874">
    <property type="entry name" value="ATPase domain of HSP90 chaperone/DNA topoisomerase II/histidine kinase"/>
    <property type="match status" value="1"/>
</dbReference>
<evidence type="ECO:0000313" key="1">
    <source>
        <dbReference type="EMBL" id="GHG59391.1"/>
    </source>
</evidence>
<dbReference type="InterPro" id="IPR036890">
    <property type="entry name" value="HATPase_C_sf"/>
</dbReference>
<dbReference type="Pfam" id="PF13589">
    <property type="entry name" value="HATPase_c_3"/>
    <property type="match status" value="1"/>
</dbReference>
<protein>
    <submittedName>
        <fullName evidence="1">ATPase</fullName>
    </submittedName>
</protein>
<name>A0ABQ3KSY8_9ALTE</name>
<gene>
    <name evidence="1" type="ORF">GCM10010919_01870</name>
</gene>
<organism evidence="1 2">
    <name type="scientific">Alishewanella longhuensis</name>
    <dbReference type="NCBI Taxonomy" id="1091037"/>
    <lineage>
        <taxon>Bacteria</taxon>
        <taxon>Pseudomonadati</taxon>
        <taxon>Pseudomonadota</taxon>
        <taxon>Gammaproteobacteria</taxon>
        <taxon>Alteromonadales</taxon>
        <taxon>Alteromonadaceae</taxon>
        <taxon>Alishewanella</taxon>
    </lineage>
</organism>
<accession>A0ABQ3KSY8</accession>
<sequence length="500" mass="56249">MELVTDSEYQVREIQAAPYASSLIEGHRDFGYSLETALADIVDNSITAGASEIRITAITSSDSPYIAIVDNGSGMAEAELVEAMKLGAKNPTHARLRKDLGRFGLGMKSASFSQCRQLTVISRKDGKDTCARWDLDHVAFRNDWTLTIIDNPEKLTHYQLLTSNGTAVIWEKLDRLLGETSLPQGKSIEHANAELVKSERHLCQVFHRFLEGTKPRLSLYLNNRKLKPLDPLCSDHPATQKDPEEVIPLSKGYVRIRCHTLPHHRKMDSDYWDALAGPEGHVKSQGLYIYREDRLIIAGGWLGLTKQTELTKLCRIAIDIPNTMDSEWKIDVKKASAQLPPQVRERLKRIIERFVGTSKRTYSARGKKLVDEDLHPLWNRVIANGQISFKPNLDHPVFSSYANQLPEDLKDGFYRCLRLVGSGLPIDTLHAELVGNPEAVVSAEAEIEDLRDLVYSLAETLLKNGVSTDVIKNVMQANPYLRDRWESANELLLEFLGKKS</sequence>
<comment type="caution">
    <text evidence="1">The sequence shown here is derived from an EMBL/GenBank/DDBJ whole genome shotgun (WGS) entry which is preliminary data.</text>
</comment>
<dbReference type="Gene3D" id="3.30.565.10">
    <property type="entry name" value="Histidine kinase-like ATPase, C-terminal domain"/>
    <property type="match status" value="1"/>
</dbReference>
<dbReference type="Proteomes" id="UP000659697">
    <property type="component" value="Unassembled WGS sequence"/>
</dbReference>
<proteinExistence type="predicted"/>
<reference evidence="2" key="1">
    <citation type="journal article" date="2019" name="Int. J. Syst. Evol. Microbiol.">
        <title>The Global Catalogue of Microorganisms (GCM) 10K type strain sequencing project: providing services to taxonomists for standard genome sequencing and annotation.</title>
        <authorList>
            <consortium name="The Broad Institute Genomics Platform"/>
            <consortium name="The Broad Institute Genome Sequencing Center for Infectious Disease"/>
            <person name="Wu L."/>
            <person name="Ma J."/>
        </authorList>
    </citation>
    <scope>NUCLEOTIDE SEQUENCE [LARGE SCALE GENOMIC DNA]</scope>
    <source>
        <strain evidence="2">CGMCC 1.7003</strain>
    </source>
</reference>
<dbReference type="RefSeq" id="WP_189429252.1">
    <property type="nucleotide sequence ID" value="NZ_BNAO01000001.1"/>
</dbReference>